<keyword evidence="4" id="KW-1185">Reference proteome</keyword>
<keyword evidence="2" id="KW-0732">Signal</keyword>
<comment type="caution">
    <text evidence="3">The sequence shown here is derived from an EMBL/GenBank/DDBJ whole genome shotgun (WGS) entry which is preliminary data.</text>
</comment>
<evidence type="ECO:0008006" key="5">
    <source>
        <dbReference type="Google" id="ProtNLM"/>
    </source>
</evidence>
<evidence type="ECO:0000256" key="1">
    <source>
        <dbReference type="SAM" id="Phobius"/>
    </source>
</evidence>
<feature type="signal peptide" evidence="2">
    <location>
        <begin position="1"/>
        <end position="26"/>
    </location>
</feature>
<evidence type="ECO:0000313" key="3">
    <source>
        <dbReference type="EMBL" id="GGO65609.1"/>
    </source>
</evidence>
<gene>
    <name evidence="3" type="ORF">GCM10010910_23160</name>
</gene>
<dbReference type="RefSeq" id="WP_188702073.1">
    <property type="nucleotide sequence ID" value="NZ_BMMQ01000007.1"/>
</dbReference>
<sequence length="346" mass="36084">MRSITLVAALAAATFLAPLGAAPAVAAEEEPVTWSVRPGDGSGEDGRSWVEWDADPGEARTDHMVVTNHGSTEVEFQLSAADGYFTDTGRFNMLPSDHESEDAGTWIELPDSVVVPPGGAEVVPFTVTVPDDATPGDHPAGVAASILSDGEGSIGVESRVGFRVMTRVEGELVAALDASASGSYDGELNPFLPGGIDVAYDIENSGNTLLRTQPTITVAGPFGIGSQTIQGAEITEIAPGETRRGSIRIPDAWPLFTYTVSVEAEPRAVSEQPPIGGAAAVRADAQIAAVPWPQLVVVLIAIALLVWGLAHRRRERERVAGLIAQAREEAFAQASAPHPAVAATRS</sequence>
<feature type="chain" id="PRO_5046219457" description="DUF916 domain-containing protein" evidence="2">
    <location>
        <begin position="27"/>
        <end position="346"/>
    </location>
</feature>
<organism evidence="3 4">
    <name type="scientific">Microbacterium nanhaiense</name>
    <dbReference type="NCBI Taxonomy" id="1301026"/>
    <lineage>
        <taxon>Bacteria</taxon>
        <taxon>Bacillati</taxon>
        <taxon>Actinomycetota</taxon>
        <taxon>Actinomycetes</taxon>
        <taxon>Micrococcales</taxon>
        <taxon>Microbacteriaceae</taxon>
        <taxon>Microbacterium</taxon>
    </lineage>
</organism>
<accession>A0ABQ2N454</accession>
<feature type="transmembrane region" description="Helical" evidence="1">
    <location>
        <begin position="292"/>
        <end position="310"/>
    </location>
</feature>
<dbReference type="EMBL" id="BMMQ01000007">
    <property type="protein sequence ID" value="GGO65609.1"/>
    <property type="molecule type" value="Genomic_DNA"/>
</dbReference>
<protein>
    <recommendedName>
        <fullName evidence="5">DUF916 domain-containing protein</fullName>
    </recommendedName>
</protein>
<reference evidence="4" key="1">
    <citation type="journal article" date="2019" name="Int. J. Syst. Evol. Microbiol.">
        <title>The Global Catalogue of Microorganisms (GCM) 10K type strain sequencing project: providing services to taxonomists for standard genome sequencing and annotation.</title>
        <authorList>
            <consortium name="The Broad Institute Genomics Platform"/>
            <consortium name="The Broad Institute Genome Sequencing Center for Infectious Disease"/>
            <person name="Wu L."/>
            <person name="Ma J."/>
        </authorList>
    </citation>
    <scope>NUCLEOTIDE SEQUENCE [LARGE SCALE GENOMIC DNA]</scope>
    <source>
        <strain evidence="4">CGMCC 4.7181</strain>
    </source>
</reference>
<dbReference type="Proteomes" id="UP000638043">
    <property type="component" value="Unassembled WGS sequence"/>
</dbReference>
<keyword evidence="1" id="KW-0472">Membrane</keyword>
<keyword evidence="1" id="KW-0812">Transmembrane</keyword>
<evidence type="ECO:0000256" key="2">
    <source>
        <dbReference type="SAM" id="SignalP"/>
    </source>
</evidence>
<proteinExistence type="predicted"/>
<name>A0ABQ2N454_9MICO</name>
<evidence type="ECO:0000313" key="4">
    <source>
        <dbReference type="Proteomes" id="UP000638043"/>
    </source>
</evidence>
<keyword evidence="1" id="KW-1133">Transmembrane helix</keyword>